<dbReference type="AlphaFoldDB" id="A0A9C5YUR4"/>
<dbReference type="InterPro" id="IPR048280">
    <property type="entry name" value="COX6B-like"/>
</dbReference>
<evidence type="ECO:0000256" key="3">
    <source>
        <dbReference type="ARBA" id="ARBA00023157"/>
    </source>
</evidence>
<dbReference type="PANTHER" id="PTHR46690">
    <property type="entry name" value="CYTOCHROME C OXIDASE ASSEMBLY FACTOR 6 HOMOLOG"/>
    <property type="match status" value="1"/>
</dbReference>
<dbReference type="InterPro" id="IPR042289">
    <property type="entry name" value="COA6"/>
</dbReference>
<dbReference type="GO" id="GO:0005739">
    <property type="term" value="C:mitochondrion"/>
    <property type="evidence" value="ECO:0007669"/>
    <property type="project" value="UniProtKB-SubCell"/>
</dbReference>
<name>A0A9C5YUR4_9MUSC</name>
<keyword evidence="2" id="KW-0496">Mitochondrion</keyword>
<dbReference type="Proteomes" id="UP000092443">
    <property type="component" value="Unplaced"/>
</dbReference>
<evidence type="ECO:0000256" key="1">
    <source>
        <dbReference type="ARBA" id="ARBA00004173"/>
    </source>
</evidence>
<proteinExistence type="predicted"/>
<keyword evidence="4" id="KW-1185">Reference proteome</keyword>
<protein>
    <submittedName>
        <fullName evidence="5">Cytochrome c oxidase assembly factor 6 homolog</fullName>
    </submittedName>
</protein>
<gene>
    <name evidence="5" type="primary">LOC119637153</name>
</gene>
<dbReference type="GeneID" id="119637153"/>
<organism evidence="4 5">
    <name type="scientific">Glossina fuscipes</name>
    <dbReference type="NCBI Taxonomy" id="7396"/>
    <lineage>
        <taxon>Eukaryota</taxon>
        <taxon>Metazoa</taxon>
        <taxon>Ecdysozoa</taxon>
        <taxon>Arthropoda</taxon>
        <taxon>Hexapoda</taxon>
        <taxon>Insecta</taxon>
        <taxon>Pterygota</taxon>
        <taxon>Neoptera</taxon>
        <taxon>Endopterygota</taxon>
        <taxon>Diptera</taxon>
        <taxon>Brachycera</taxon>
        <taxon>Muscomorpha</taxon>
        <taxon>Hippoboscoidea</taxon>
        <taxon>Glossinidae</taxon>
        <taxon>Glossina</taxon>
    </lineage>
</organism>
<dbReference type="Pfam" id="PF02297">
    <property type="entry name" value="COX6B"/>
    <property type="match status" value="1"/>
</dbReference>
<sequence>MSFPTKEQRIKCWSSRDEYWKCLSENAPQHSSTSGENVPNACERLRKLFETHCPGQWVKHFDRKRTYEQFKERMERGYDPLEETSKGFKAS</sequence>
<dbReference type="InterPro" id="IPR036549">
    <property type="entry name" value="CX6/COA6-like_sf"/>
</dbReference>
<dbReference type="PANTHER" id="PTHR46690:SF1">
    <property type="entry name" value="CYTOCHROME C OXIDASE ASSEMBLY FACTOR 6 HOMOLOG"/>
    <property type="match status" value="1"/>
</dbReference>
<dbReference type="KEGG" id="gfs:119637153"/>
<evidence type="ECO:0000313" key="5">
    <source>
        <dbReference type="RefSeq" id="XP_037888930.1"/>
    </source>
</evidence>
<evidence type="ECO:0000313" key="4">
    <source>
        <dbReference type="Proteomes" id="UP000092443"/>
    </source>
</evidence>
<dbReference type="GO" id="GO:0042775">
    <property type="term" value="P:mitochondrial ATP synthesis coupled electron transport"/>
    <property type="evidence" value="ECO:0007669"/>
    <property type="project" value="TreeGrafter"/>
</dbReference>
<comment type="subcellular location">
    <subcellularLocation>
        <location evidence="1">Mitochondrion</location>
    </subcellularLocation>
</comment>
<dbReference type="SUPFAM" id="SSF47694">
    <property type="entry name" value="Cytochrome c oxidase subunit h"/>
    <property type="match status" value="1"/>
</dbReference>
<dbReference type="RefSeq" id="XP_037888930.1">
    <property type="nucleotide sequence ID" value="XM_038033002.1"/>
</dbReference>
<keyword evidence="3" id="KW-1015">Disulfide bond</keyword>
<dbReference type="Gene3D" id="1.10.10.140">
    <property type="entry name" value="Cytochrome c oxidase, subunit VIb"/>
    <property type="match status" value="1"/>
</dbReference>
<reference evidence="5" key="1">
    <citation type="submission" date="2025-08" db="UniProtKB">
        <authorList>
            <consortium name="RefSeq"/>
        </authorList>
    </citation>
    <scope>IDENTIFICATION</scope>
    <source>
        <tissue evidence="5">Whole body pupa</tissue>
    </source>
</reference>
<accession>A0A9C5YUR4</accession>
<dbReference type="GO" id="GO:0008535">
    <property type="term" value="P:respiratory chain complex IV assembly"/>
    <property type="evidence" value="ECO:0007669"/>
    <property type="project" value="InterPro"/>
</dbReference>
<evidence type="ECO:0000256" key="2">
    <source>
        <dbReference type="ARBA" id="ARBA00023128"/>
    </source>
</evidence>